<proteinExistence type="predicted"/>
<gene>
    <name evidence="1" type="ORF">HPB48_000395</name>
</gene>
<evidence type="ECO:0000313" key="2">
    <source>
        <dbReference type="Proteomes" id="UP000821853"/>
    </source>
</evidence>
<comment type="caution">
    <text evidence="1">The sequence shown here is derived from an EMBL/GenBank/DDBJ whole genome shotgun (WGS) entry which is preliminary data.</text>
</comment>
<dbReference type="AlphaFoldDB" id="A0A9J6G7T1"/>
<accession>A0A9J6G7T1</accession>
<dbReference type="Proteomes" id="UP000821853">
    <property type="component" value="Chromosome 3"/>
</dbReference>
<sequence>MSGRRHPCRRPDPCAFYSPGGTVCRRGDVHLCQEGTNVHVLIEPELPQGHAKIEHTFAEVLFNQRKKKRSVYILNIYSNPTHRHY</sequence>
<dbReference type="VEuPathDB" id="VectorBase:HLOH_042190"/>
<organism evidence="1 2">
    <name type="scientific">Haemaphysalis longicornis</name>
    <name type="common">Bush tick</name>
    <dbReference type="NCBI Taxonomy" id="44386"/>
    <lineage>
        <taxon>Eukaryota</taxon>
        <taxon>Metazoa</taxon>
        <taxon>Ecdysozoa</taxon>
        <taxon>Arthropoda</taxon>
        <taxon>Chelicerata</taxon>
        <taxon>Arachnida</taxon>
        <taxon>Acari</taxon>
        <taxon>Parasitiformes</taxon>
        <taxon>Ixodida</taxon>
        <taxon>Ixodoidea</taxon>
        <taxon>Ixodidae</taxon>
        <taxon>Haemaphysalinae</taxon>
        <taxon>Haemaphysalis</taxon>
    </lineage>
</organism>
<protein>
    <submittedName>
        <fullName evidence="1">Uncharacterized protein</fullName>
    </submittedName>
</protein>
<dbReference type="EMBL" id="JABSTR010000005">
    <property type="protein sequence ID" value="KAH9371333.1"/>
    <property type="molecule type" value="Genomic_DNA"/>
</dbReference>
<keyword evidence="2" id="KW-1185">Reference proteome</keyword>
<name>A0A9J6G7T1_HAELO</name>
<reference evidence="1 2" key="1">
    <citation type="journal article" date="2020" name="Cell">
        <title>Large-Scale Comparative Analyses of Tick Genomes Elucidate Their Genetic Diversity and Vector Capacities.</title>
        <authorList>
            <consortium name="Tick Genome and Microbiome Consortium (TIGMIC)"/>
            <person name="Jia N."/>
            <person name="Wang J."/>
            <person name="Shi W."/>
            <person name="Du L."/>
            <person name="Sun Y."/>
            <person name="Zhan W."/>
            <person name="Jiang J.F."/>
            <person name="Wang Q."/>
            <person name="Zhang B."/>
            <person name="Ji P."/>
            <person name="Bell-Sakyi L."/>
            <person name="Cui X.M."/>
            <person name="Yuan T.T."/>
            <person name="Jiang B.G."/>
            <person name="Yang W.F."/>
            <person name="Lam T.T."/>
            <person name="Chang Q.C."/>
            <person name="Ding S.J."/>
            <person name="Wang X.J."/>
            <person name="Zhu J.G."/>
            <person name="Ruan X.D."/>
            <person name="Zhao L."/>
            <person name="Wei J.T."/>
            <person name="Ye R.Z."/>
            <person name="Que T.C."/>
            <person name="Du C.H."/>
            <person name="Zhou Y.H."/>
            <person name="Cheng J.X."/>
            <person name="Dai P.F."/>
            <person name="Guo W.B."/>
            <person name="Han X.H."/>
            <person name="Huang E.J."/>
            <person name="Li L.F."/>
            <person name="Wei W."/>
            <person name="Gao Y.C."/>
            <person name="Liu J.Z."/>
            <person name="Shao H.Z."/>
            <person name="Wang X."/>
            <person name="Wang C.C."/>
            <person name="Yang T.C."/>
            <person name="Huo Q.B."/>
            <person name="Li W."/>
            <person name="Chen H.Y."/>
            <person name="Chen S.E."/>
            <person name="Zhou L.G."/>
            <person name="Ni X.B."/>
            <person name="Tian J.H."/>
            <person name="Sheng Y."/>
            <person name="Liu T."/>
            <person name="Pan Y.S."/>
            <person name="Xia L.Y."/>
            <person name="Li J."/>
            <person name="Zhao F."/>
            <person name="Cao W.C."/>
        </authorList>
    </citation>
    <scope>NUCLEOTIDE SEQUENCE [LARGE SCALE GENOMIC DNA]</scope>
    <source>
        <strain evidence="1">HaeL-2018</strain>
    </source>
</reference>
<evidence type="ECO:0000313" key="1">
    <source>
        <dbReference type="EMBL" id="KAH9371333.1"/>
    </source>
</evidence>